<keyword evidence="1" id="KW-0812">Transmembrane</keyword>
<keyword evidence="3" id="KW-1185">Reference proteome</keyword>
<reference evidence="3" key="1">
    <citation type="journal article" date="2019" name="Int. J. Syst. Evol. Microbiol.">
        <title>The Global Catalogue of Microorganisms (GCM) 10K type strain sequencing project: providing services to taxonomists for standard genome sequencing and annotation.</title>
        <authorList>
            <consortium name="The Broad Institute Genomics Platform"/>
            <consortium name="The Broad Institute Genome Sequencing Center for Infectious Disease"/>
            <person name="Wu L."/>
            <person name="Ma J."/>
        </authorList>
    </citation>
    <scope>NUCLEOTIDE SEQUENCE [LARGE SCALE GENOMIC DNA]</scope>
    <source>
        <strain evidence="3">CCUG 60898</strain>
    </source>
</reference>
<sequence length="232" mass="26262">MEPVKFEEHIKEQLQKREIKPSEGSWEKLQGRLNHREEPSRSKIWWVTLVAAVAVVFFMLGTLFNSPVEITPEVVDSQKPTILKENASEETQKELTKSLTETSALVKNNEKDEHPKKMKSNIQESFIKPSERIASVTELQDVKIEVPVVSADEEASFMDASSQYSIDSEVEALLLVASSEIENDPAYEVQTVSAGELLNEVEHELELNFRQKVFEVLKDGYSKAKTAVANRN</sequence>
<dbReference type="EMBL" id="JBHTJP010000032">
    <property type="protein sequence ID" value="MFD0976466.1"/>
    <property type="molecule type" value="Genomic_DNA"/>
</dbReference>
<keyword evidence="1" id="KW-0472">Membrane</keyword>
<name>A0ABW3IEC6_9FLAO</name>
<evidence type="ECO:0000313" key="3">
    <source>
        <dbReference type="Proteomes" id="UP001597100"/>
    </source>
</evidence>
<accession>A0ABW3IEC6</accession>
<keyword evidence="1" id="KW-1133">Transmembrane helix</keyword>
<comment type="caution">
    <text evidence="2">The sequence shown here is derived from an EMBL/GenBank/DDBJ whole genome shotgun (WGS) entry which is preliminary data.</text>
</comment>
<proteinExistence type="predicted"/>
<evidence type="ECO:0000313" key="2">
    <source>
        <dbReference type="EMBL" id="MFD0976466.1"/>
    </source>
</evidence>
<evidence type="ECO:0000256" key="1">
    <source>
        <dbReference type="SAM" id="Phobius"/>
    </source>
</evidence>
<dbReference type="Proteomes" id="UP001597100">
    <property type="component" value="Unassembled WGS sequence"/>
</dbReference>
<gene>
    <name evidence="2" type="ORF">ACFQ1G_06665</name>
</gene>
<dbReference type="RefSeq" id="WP_380737813.1">
    <property type="nucleotide sequence ID" value="NZ_JBHTJP010000032.1"/>
</dbReference>
<evidence type="ECO:0008006" key="4">
    <source>
        <dbReference type="Google" id="ProtNLM"/>
    </source>
</evidence>
<feature type="transmembrane region" description="Helical" evidence="1">
    <location>
        <begin position="44"/>
        <end position="64"/>
    </location>
</feature>
<protein>
    <recommendedName>
        <fullName evidence="4">Anti-sigma factor</fullName>
    </recommendedName>
</protein>
<organism evidence="2 3">
    <name type="scientific">Salinimicrobium gaetbulicola</name>
    <dbReference type="NCBI Taxonomy" id="999702"/>
    <lineage>
        <taxon>Bacteria</taxon>
        <taxon>Pseudomonadati</taxon>
        <taxon>Bacteroidota</taxon>
        <taxon>Flavobacteriia</taxon>
        <taxon>Flavobacteriales</taxon>
        <taxon>Flavobacteriaceae</taxon>
        <taxon>Salinimicrobium</taxon>
    </lineage>
</organism>